<name>A0A015KJR1_RHIIW</name>
<dbReference type="SUPFAM" id="SSF117281">
    <property type="entry name" value="Kelch motif"/>
    <property type="match status" value="1"/>
</dbReference>
<dbReference type="Pfam" id="PF24681">
    <property type="entry name" value="Kelch_KLHDC2_KLHL20_DRC7"/>
    <property type="match status" value="1"/>
</dbReference>
<dbReference type="PANTHER" id="PTHR46093">
    <property type="entry name" value="ACYL-COA-BINDING DOMAIN-CONTAINING PROTEIN 5"/>
    <property type="match status" value="1"/>
</dbReference>
<dbReference type="AlphaFoldDB" id="A0A015KJR1"/>
<keyword evidence="3" id="KW-0812">Transmembrane</keyword>
<evidence type="ECO:0000313" key="5">
    <source>
        <dbReference type="EMBL" id="EXX59916.1"/>
    </source>
</evidence>
<dbReference type="Proteomes" id="UP000022910">
    <property type="component" value="Unassembled WGS sequence"/>
</dbReference>
<reference evidence="5 6" key="1">
    <citation type="submission" date="2014-02" db="EMBL/GenBank/DDBJ databases">
        <title>Single nucleus genome sequencing reveals high similarity among nuclei of an endomycorrhizal fungus.</title>
        <authorList>
            <person name="Lin K."/>
            <person name="Geurts R."/>
            <person name="Zhang Z."/>
            <person name="Limpens E."/>
            <person name="Saunders D.G."/>
            <person name="Mu D."/>
            <person name="Pang E."/>
            <person name="Cao H."/>
            <person name="Cha H."/>
            <person name="Lin T."/>
            <person name="Zhou Q."/>
            <person name="Shang Y."/>
            <person name="Li Y."/>
            <person name="Ivanov S."/>
            <person name="Sharma T."/>
            <person name="Velzen R.V."/>
            <person name="Ruijter N.D."/>
            <person name="Aanen D.K."/>
            <person name="Win J."/>
            <person name="Kamoun S."/>
            <person name="Bisseling T."/>
            <person name="Huang S."/>
        </authorList>
    </citation>
    <scope>NUCLEOTIDE SEQUENCE [LARGE SCALE GENOMIC DNA]</scope>
    <source>
        <strain evidence="6">DAOM197198w</strain>
    </source>
</reference>
<gene>
    <name evidence="5" type="ORF">RirG_184620</name>
</gene>
<protein>
    <recommendedName>
        <fullName evidence="7">Galactose oxidase</fullName>
    </recommendedName>
</protein>
<evidence type="ECO:0000256" key="1">
    <source>
        <dbReference type="ARBA" id="ARBA00022441"/>
    </source>
</evidence>
<keyword evidence="4" id="KW-0732">Signal</keyword>
<organism evidence="5 6">
    <name type="scientific">Rhizophagus irregularis (strain DAOM 197198w)</name>
    <name type="common">Glomus intraradices</name>
    <dbReference type="NCBI Taxonomy" id="1432141"/>
    <lineage>
        <taxon>Eukaryota</taxon>
        <taxon>Fungi</taxon>
        <taxon>Fungi incertae sedis</taxon>
        <taxon>Mucoromycota</taxon>
        <taxon>Glomeromycotina</taxon>
        <taxon>Glomeromycetes</taxon>
        <taxon>Glomerales</taxon>
        <taxon>Glomeraceae</taxon>
        <taxon>Rhizophagus</taxon>
    </lineage>
</organism>
<dbReference type="EMBL" id="JEMT01026132">
    <property type="protein sequence ID" value="EXX59916.1"/>
    <property type="molecule type" value="Genomic_DNA"/>
</dbReference>
<dbReference type="SMR" id="A0A015KJR1"/>
<evidence type="ECO:0000256" key="2">
    <source>
        <dbReference type="ARBA" id="ARBA00022737"/>
    </source>
</evidence>
<dbReference type="SUPFAM" id="SSF50965">
    <property type="entry name" value="Galactose oxidase, central domain"/>
    <property type="match status" value="1"/>
</dbReference>
<dbReference type="InterPro" id="IPR011043">
    <property type="entry name" value="Gal_Oxase/kelch_b-propeller"/>
</dbReference>
<dbReference type="PANTHER" id="PTHR46093:SF18">
    <property type="entry name" value="FIBRONECTIN TYPE-III DOMAIN-CONTAINING PROTEIN"/>
    <property type="match status" value="1"/>
</dbReference>
<evidence type="ECO:0000256" key="4">
    <source>
        <dbReference type="SAM" id="SignalP"/>
    </source>
</evidence>
<sequence>MSRNSLIYLLLFILLQFLLVEINCEVKFPISQRYFHTTTYIDNKLYILGGRYTSDDTIKTLGREFFYLDFSTGFNTNSLTWNTVNNFVPQHHGAATVVGGAQNDTLFLYGGITNYERMSMVYSFNPKKSWMIPTLEGNDGSEVNRKAFLTGIADNGKMYLWGGTEMITRYYVNDMLILDMIDLTWSTGSLINAPIPRNEYGATLLPNHKIIYMGGSNGQNLGIGLDKVYMYDTINDSWATQVTSGNIPSRRFGFSSNLALDGQRLIIFGGYNVPSKEATYVLDLTNFNWYVPNINGTIPSSRAYHRADVINKYLVVTFGSGYNNSKEDDVLLLDISNNDQYVWTGYYAISDSAPSPIDSKKSRNYKLIGIIGASVVGSMVLIAGTYYLHRWNRNRRTKIAVHPPSGKLDNQTGQKVVLTMVNDNGNNDQQTKQ</sequence>
<evidence type="ECO:0000313" key="6">
    <source>
        <dbReference type="Proteomes" id="UP000022910"/>
    </source>
</evidence>
<keyword evidence="3" id="KW-0472">Membrane</keyword>
<comment type="caution">
    <text evidence="5">The sequence shown here is derived from an EMBL/GenBank/DDBJ whole genome shotgun (WGS) entry which is preliminary data.</text>
</comment>
<dbReference type="HOGENOM" id="CLU_019030_2_0_1"/>
<dbReference type="OrthoDB" id="432528at2759"/>
<accession>A0A015KJR1</accession>
<keyword evidence="6" id="KW-1185">Reference proteome</keyword>
<dbReference type="InterPro" id="IPR015915">
    <property type="entry name" value="Kelch-typ_b-propeller"/>
</dbReference>
<feature type="signal peptide" evidence="4">
    <location>
        <begin position="1"/>
        <end position="22"/>
    </location>
</feature>
<keyword evidence="2" id="KW-0677">Repeat</keyword>
<keyword evidence="3" id="KW-1133">Transmembrane helix</keyword>
<evidence type="ECO:0000256" key="3">
    <source>
        <dbReference type="SAM" id="Phobius"/>
    </source>
</evidence>
<feature type="transmembrane region" description="Helical" evidence="3">
    <location>
        <begin position="367"/>
        <end position="388"/>
    </location>
</feature>
<evidence type="ECO:0008006" key="7">
    <source>
        <dbReference type="Google" id="ProtNLM"/>
    </source>
</evidence>
<keyword evidence="1" id="KW-0880">Kelch repeat</keyword>
<dbReference type="Gene3D" id="2.120.10.80">
    <property type="entry name" value="Kelch-type beta propeller"/>
    <property type="match status" value="2"/>
</dbReference>
<feature type="chain" id="PRO_5001474755" description="Galactose oxidase" evidence="4">
    <location>
        <begin position="23"/>
        <end position="433"/>
    </location>
</feature>
<proteinExistence type="predicted"/>